<keyword evidence="1" id="KW-0472">Membrane</keyword>
<organism evidence="2 3">
    <name type="scientific">Halomonas huangheensis</name>
    <dbReference type="NCBI Taxonomy" id="1178482"/>
    <lineage>
        <taxon>Bacteria</taxon>
        <taxon>Pseudomonadati</taxon>
        <taxon>Pseudomonadota</taxon>
        <taxon>Gammaproteobacteria</taxon>
        <taxon>Oceanospirillales</taxon>
        <taxon>Halomonadaceae</taxon>
        <taxon>Halomonas</taxon>
    </lineage>
</organism>
<protein>
    <submittedName>
        <fullName evidence="2">Uncharacterized protein</fullName>
    </submittedName>
</protein>
<dbReference type="eggNOG" id="ENOG5033GCG">
    <property type="taxonomic scope" value="Bacteria"/>
</dbReference>
<feature type="transmembrane region" description="Helical" evidence="1">
    <location>
        <begin position="70"/>
        <end position="87"/>
    </location>
</feature>
<evidence type="ECO:0000313" key="2">
    <source>
        <dbReference type="EMBL" id="ERL51037.1"/>
    </source>
</evidence>
<accession>W1N634</accession>
<name>W1N634_9GAMM</name>
<dbReference type="AlphaFoldDB" id="W1N634"/>
<dbReference type="PATRIC" id="fig|1178482.3.peg.2614"/>
<keyword evidence="3" id="KW-1185">Reference proteome</keyword>
<dbReference type="OrthoDB" id="6168423at2"/>
<gene>
    <name evidence="2" type="ORF">BJB45_20815</name>
</gene>
<keyword evidence="1" id="KW-1133">Transmembrane helix</keyword>
<reference evidence="2 3" key="1">
    <citation type="submission" date="2013-08" db="EMBL/GenBank/DDBJ databases">
        <title>draft genome of Halomonas huanghegensis, strain BJGMM-B45T.</title>
        <authorList>
            <person name="Miao C."/>
            <person name="Wan Y."/>
            <person name="Jin W."/>
        </authorList>
    </citation>
    <scope>NUCLEOTIDE SEQUENCE [LARGE SCALE GENOMIC DNA]</scope>
    <source>
        <strain evidence="2 3">BJGMM-B45</strain>
    </source>
</reference>
<dbReference type="KEGG" id="hhu:AR456_00215"/>
<evidence type="ECO:0000313" key="3">
    <source>
        <dbReference type="Proteomes" id="UP000019113"/>
    </source>
</evidence>
<feature type="transmembrane region" description="Helical" evidence="1">
    <location>
        <begin position="93"/>
        <end position="111"/>
    </location>
</feature>
<evidence type="ECO:0000256" key="1">
    <source>
        <dbReference type="SAM" id="Phobius"/>
    </source>
</evidence>
<feature type="transmembrane region" description="Helical" evidence="1">
    <location>
        <begin position="36"/>
        <end position="58"/>
    </location>
</feature>
<dbReference type="Proteomes" id="UP000019113">
    <property type="component" value="Unassembled WGS sequence"/>
</dbReference>
<dbReference type="EMBL" id="AVBC01000035">
    <property type="protein sequence ID" value="ERL51037.1"/>
    <property type="molecule type" value="Genomic_DNA"/>
</dbReference>
<dbReference type="RefSeq" id="WP_021819567.1">
    <property type="nucleotide sequence ID" value="NZ_AVBC01000035.1"/>
</dbReference>
<comment type="caution">
    <text evidence="2">The sequence shown here is derived from an EMBL/GenBank/DDBJ whole genome shotgun (WGS) entry which is preliminary data.</text>
</comment>
<keyword evidence="1" id="KW-0812">Transmembrane</keyword>
<proteinExistence type="predicted"/>
<feature type="transmembrane region" description="Helical" evidence="1">
    <location>
        <begin position="12"/>
        <end position="30"/>
    </location>
</feature>
<sequence length="121" mass="12626">MSQRQSNRLGALLLTIASLVGLAIALYAWFTPLTGVNGTLGALVAILACLALAIMAFILPRLQGGVVRNLLRIVILLGLIGTGFAGLLLHQCWISAAMLVGLVGLILDIACSNRTSLHAHS</sequence>